<organism evidence="2 3">
    <name type="scientific">Deinococcus carri</name>
    <dbReference type="NCBI Taxonomy" id="1211323"/>
    <lineage>
        <taxon>Bacteria</taxon>
        <taxon>Thermotogati</taxon>
        <taxon>Deinococcota</taxon>
        <taxon>Deinococci</taxon>
        <taxon>Deinococcales</taxon>
        <taxon>Deinococcaceae</taxon>
        <taxon>Deinococcus</taxon>
    </lineage>
</organism>
<evidence type="ECO:0000313" key="3">
    <source>
        <dbReference type="Proteomes" id="UP001401887"/>
    </source>
</evidence>
<dbReference type="Pfam" id="PF01935">
    <property type="entry name" value="DUF87"/>
    <property type="match status" value="1"/>
</dbReference>
<reference evidence="2 3" key="1">
    <citation type="submission" date="2024-02" db="EMBL/GenBank/DDBJ databases">
        <title>Deinococcus carri NBRC 110142.</title>
        <authorList>
            <person name="Ichikawa N."/>
            <person name="Katano-Makiyama Y."/>
            <person name="Hidaka K."/>
        </authorList>
    </citation>
    <scope>NUCLEOTIDE SEQUENCE [LARGE SCALE GENOMIC DNA]</scope>
    <source>
        <strain evidence="2 3">NBRC 110142</strain>
    </source>
</reference>
<evidence type="ECO:0000259" key="1">
    <source>
        <dbReference type="Pfam" id="PF01935"/>
    </source>
</evidence>
<dbReference type="Proteomes" id="UP001401887">
    <property type="component" value="Unassembled WGS sequence"/>
</dbReference>
<dbReference type="PANTHER" id="PTHR42957">
    <property type="entry name" value="HELICASE MJ1565-RELATED"/>
    <property type="match status" value="1"/>
</dbReference>
<dbReference type="Gene3D" id="3.40.50.300">
    <property type="entry name" value="P-loop containing nucleotide triphosphate hydrolases"/>
    <property type="match status" value="1"/>
</dbReference>
<proteinExistence type="predicted"/>
<feature type="domain" description="Helicase HerA central" evidence="1">
    <location>
        <begin position="227"/>
        <end position="313"/>
    </location>
</feature>
<gene>
    <name evidence="2" type="ORF">Dcar01_01805</name>
</gene>
<accession>A0ABP9W6Z1</accession>
<protein>
    <recommendedName>
        <fullName evidence="1">Helicase HerA central domain-containing protein</fullName>
    </recommendedName>
</protein>
<dbReference type="SUPFAM" id="SSF52540">
    <property type="entry name" value="P-loop containing nucleoside triphosphate hydrolases"/>
    <property type="match status" value="1"/>
</dbReference>
<dbReference type="InterPro" id="IPR008571">
    <property type="entry name" value="HerA-like"/>
</dbReference>
<sequence>MNSPLSTLTEHHTEKLVAKKQALAALMFNSLIQADRYVGEVFSVGFNEFIAQVHDSFRRDVGGIPQGAFLIATRVSPDQSALPFDDEDSEIVLLRVMGPTSLPRDGERQDQRADAVARAMQGDSAWETEVDEYTHNNLSFSGLRCRVLGTLYIEESATAPDGLQLRLGTDIDNFYSGRGMKIYKPSADALKQLVNYRDPEFRSDHPLGDHTVSIASLRYGSTRRNLSSDGVDISITPADLIGQKTALFGMTRSGKSNTTKIIAQAIYELRAMPVPTDASDTPEQAAARAKSNRIGQLIFDPNGEYANENVQDGTNLNPSALKNIHRHLGLTKAAEVVTYGTLPHPKDPDRRLMKINVFGDQLAMTDMLGIKTAEKSGVASNIQKAQEDAYTVLQEKTQMLLIGKAILNELLAPSKETKYIGNFIGTDLAPPDLTMFPPDEAYGRGVRYIRSLLVYRALLAEGGLDAPFRPSTKNLFSKELRDAMRTPLDPKEAALQQEFEEAADILDPKVTPSPSWNDLAIAFKGLDKFLERPEYADFNRKYREDHEGRSWHDSTL</sequence>
<dbReference type="PANTHER" id="PTHR42957:SF1">
    <property type="entry name" value="HELICASE MJ1565-RELATED"/>
    <property type="match status" value="1"/>
</dbReference>
<dbReference type="InterPro" id="IPR027417">
    <property type="entry name" value="P-loop_NTPase"/>
</dbReference>
<name>A0ABP9W6Z1_9DEIO</name>
<keyword evidence="3" id="KW-1185">Reference proteome</keyword>
<dbReference type="EMBL" id="BAABRP010000005">
    <property type="protein sequence ID" value="GAA5513079.1"/>
    <property type="molecule type" value="Genomic_DNA"/>
</dbReference>
<dbReference type="RefSeq" id="WP_345464123.1">
    <property type="nucleotide sequence ID" value="NZ_BAABRP010000005.1"/>
</dbReference>
<dbReference type="InterPro" id="IPR002789">
    <property type="entry name" value="HerA_central"/>
</dbReference>
<evidence type="ECO:0000313" key="2">
    <source>
        <dbReference type="EMBL" id="GAA5513079.1"/>
    </source>
</evidence>
<comment type="caution">
    <text evidence="2">The sequence shown here is derived from an EMBL/GenBank/DDBJ whole genome shotgun (WGS) entry which is preliminary data.</text>
</comment>